<evidence type="ECO:0000313" key="2">
    <source>
        <dbReference type="Proteomes" id="UP000052982"/>
    </source>
</evidence>
<dbReference type="EMBL" id="LMWW01000016">
    <property type="protein sequence ID" value="KUN84620.1"/>
    <property type="molecule type" value="Genomic_DNA"/>
</dbReference>
<keyword evidence="2" id="KW-1185">Reference proteome</keyword>
<accession>A0A101T2N6</accession>
<reference evidence="1 2" key="1">
    <citation type="submission" date="2015-10" db="EMBL/GenBank/DDBJ databases">
        <title>Draft genome sequence of Streptomyces griseoruber DSM 40281, type strain for the species Streptomyces griseoruber.</title>
        <authorList>
            <person name="Ruckert C."/>
            <person name="Winkler A."/>
            <person name="Kalinowski J."/>
            <person name="Kampfer P."/>
            <person name="Glaeser S."/>
        </authorList>
    </citation>
    <scope>NUCLEOTIDE SEQUENCE [LARGE SCALE GENOMIC DNA]</scope>
    <source>
        <strain evidence="1 2">DSM 40281</strain>
    </source>
</reference>
<protein>
    <submittedName>
        <fullName evidence="1">Uncharacterized protein</fullName>
    </submittedName>
</protein>
<organism evidence="1 2">
    <name type="scientific">Streptomyces griseoruber</name>
    <dbReference type="NCBI Taxonomy" id="1943"/>
    <lineage>
        <taxon>Bacteria</taxon>
        <taxon>Bacillati</taxon>
        <taxon>Actinomycetota</taxon>
        <taxon>Actinomycetes</taxon>
        <taxon>Kitasatosporales</taxon>
        <taxon>Streptomycetaceae</taxon>
        <taxon>Streptomyces</taxon>
    </lineage>
</organism>
<gene>
    <name evidence="1" type="ORF">AQJ64_14025</name>
</gene>
<dbReference type="Proteomes" id="UP000052982">
    <property type="component" value="Unassembled WGS sequence"/>
</dbReference>
<proteinExistence type="predicted"/>
<sequence length="221" mass="24395">MAAAEFPEAEFPFVGDNSRGCRVAVKRPEAGRPALVHLVKRGKGEFILSGQERGAGATRDTLPSVYSTDDCDARLLLPVNTTHLKVEPFDGEPCSWAMRVLPLGEAAAFTGEHVGESSDVLYRFDAMPGLLEVEVERAQDHQRWEVSFVCDHQLGGPLYVDRFCRECEAVTDRETERIGTRLADYVEATGEDGGRFFVPGSGVITFVSEDNCRWSLRAARL</sequence>
<evidence type="ECO:0000313" key="1">
    <source>
        <dbReference type="EMBL" id="KUN84620.1"/>
    </source>
</evidence>
<name>A0A101T2N6_9ACTN</name>
<comment type="caution">
    <text evidence="1">The sequence shown here is derived from an EMBL/GenBank/DDBJ whole genome shotgun (WGS) entry which is preliminary data.</text>
</comment>
<dbReference type="AlphaFoldDB" id="A0A101T2N6"/>